<accession>A0AAD6WMY7</accession>
<evidence type="ECO:0000313" key="2">
    <source>
        <dbReference type="Proteomes" id="UP001218188"/>
    </source>
</evidence>
<comment type="caution">
    <text evidence="1">The sequence shown here is derived from an EMBL/GenBank/DDBJ whole genome shotgun (WGS) entry which is preliminary data.</text>
</comment>
<proteinExistence type="predicted"/>
<dbReference type="EMBL" id="JARJCM010000264">
    <property type="protein sequence ID" value="KAJ7020408.1"/>
    <property type="molecule type" value="Genomic_DNA"/>
</dbReference>
<name>A0AAD6WMY7_9AGAR</name>
<gene>
    <name evidence="1" type="ORF">C8F04DRAFT_1196683</name>
</gene>
<sequence length="219" mass="24676">MHLIADIQNPVEPWTPHPDASFFKKEAESFATNLLGCYKLGTQFQIALARTNLEGNGFIYKTRVRRDANVFKEAHIFHAFVLGALESVETVQRMSITQIEDPSNTAIETFEKGCTLLNSVVMEEASQKGTIAHTWNRQHPSASVIIDYGPLTEVRIRQSSVYYKTKGPVSANRLLADQNYYLIAHKIHVVDDVDLRAMGFKEPSKEPLAETDFAMDSEE</sequence>
<organism evidence="1 2">
    <name type="scientific">Mycena alexandri</name>
    <dbReference type="NCBI Taxonomy" id="1745969"/>
    <lineage>
        <taxon>Eukaryota</taxon>
        <taxon>Fungi</taxon>
        <taxon>Dikarya</taxon>
        <taxon>Basidiomycota</taxon>
        <taxon>Agaricomycotina</taxon>
        <taxon>Agaricomycetes</taxon>
        <taxon>Agaricomycetidae</taxon>
        <taxon>Agaricales</taxon>
        <taxon>Marasmiineae</taxon>
        <taxon>Mycenaceae</taxon>
        <taxon>Mycena</taxon>
    </lineage>
</organism>
<dbReference type="Proteomes" id="UP001218188">
    <property type="component" value="Unassembled WGS sequence"/>
</dbReference>
<dbReference type="AlphaFoldDB" id="A0AAD6WMY7"/>
<evidence type="ECO:0000313" key="1">
    <source>
        <dbReference type="EMBL" id="KAJ7020408.1"/>
    </source>
</evidence>
<reference evidence="1" key="1">
    <citation type="submission" date="2023-03" db="EMBL/GenBank/DDBJ databases">
        <title>Massive genome expansion in bonnet fungi (Mycena s.s.) driven by repeated elements and novel gene families across ecological guilds.</title>
        <authorList>
            <consortium name="Lawrence Berkeley National Laboratory"/>
            <person name="Harder C.B."/>
            <person name="Miyauchi S."/>
            <person name="Viragh M."/>
            <person name="Kuo A."/>
            <person name="Thoen E."/>
            <person name="Andreopoulos B."/>
            <person name="Lu D."/>
            <person name="Skrede I."/>
            <person name="Drula E."/>
            <person name="Henrissat B."/>
            <person name="Morin E."/>
            <person name="Kohler A."/>
            <person name="Barry K."/>
            <person name="LaButti K."/>
            <person name="Morin E."/>
            <person name="Salamov A."/>
            <person name="Lipzen A."/>
            <person name="Mereny Z."/>
            <person name="Hegedus B."/>
            <person name="Baldrian P."/>
            <person name="Stursova M."/>
            <person name="Weitz H."/>
            <person name="Taylor A."/>
            <person name="Grigoriev I.V."/>
            <person name="Nagy L.G."/>
            <person name="Martin F."/>
            <person name="Kauserud H."/>
        </authorList>
    </citation>
    <scope>NUCLEOTIDE SEQUENCE</scope>
    <source>
        <strain evidence="1">CBHHK200</strain>
    </source>
</reference>
<protein>
    <submittedName>
        <fullName evidence="1">Uncharacterized protein</fullName>
    </submittedName>
</protein>
<keyword evidence="2" id="KW-1185">Reference proteome</keyword>